<comment type="caution">
    <text evidence="2">The sequence shown here is derived from an EMBL/GenBank/DDBJ whole genome shotgun (WGS) entry which is preliminary data.</text>
</comment>
<evidence type="ECO:0000313" key="2">
    <source>
        <dbReference type="EMBL" id="MDQ8207277.1"/>
    </source>
</evidence>
<dbReference type="InterPro" id="IPR015943">
    <property type="entry name" value="WD40/YVTN_repeat-like_dom_sf"/>
</dbReference>
<evidence type="ECO:0000256" key="1">
    <source>
        <dbReference type="ARBA" id="ARBA00009820"/>
    </source>
</evidence>
<dbReference type="Pfam" id="PF07676">
    <property type="entry name" value="PD40"/>
    <property type="match status" value="2"/>
</dbReference>
<keyword evidence="3" id="KW-1185">Reference proteome</keyword>
<organism evidence="2 3">
    <name type="scientific">Thalassobacterium maritimum</name>
    <dbReference type="NCBI Taxonomy" id="3041265"/>
    <lineage>
        <taxon>Bacteria</taxon>
        <taxon>Pseudomonadati</taxon>
        <taxon>Verrucomicrobiota</taxon>
        <taxon>Opitutia</taxon>
        <taxon>Puniceicoccales</taxon>
        <taxon>Coraliomargaritaceae</taxon>
        <taxon>Thalassobacterium</taxon>
    </lineage>
</organism>
<dbReference type="InterPro" id="IPR011042">
    <property type="entry name" value="6-blade_b-propeller_TolB-like"/>
</dbReference>
<evidence type="ECO:0000313" key="3">
    <source>
        <dbReference type="Proteomes" id="UP001225316"/>
    </source>
</evidence>
<evidence type="ECO:0008006" key="4">
    <source>
        <dbReference type="Google" id="ProtNLM"/>
    </source>
</evidence>
<protein>
    <recommendedName>
        <fullName evidence="4">Biopolymer transporter Tol</fullName>
    </recommendedName>
</protein>
<dbReference type="RefSeq" id="WP_308949411.1">
    <property type="nucleotide sequence ID" value="NZ_JARXHW010000012.1"/>
</dbReference>
<accession>A0ABU1AWB9</accession>
<name>A0ABU1AWB9_9BACT</name>
<dbReference type="Gene3D" id="2.130.10.10">
    <property type="entry name" value="YVTN repeat-like/Quinoprotein amine dehydrogenase"/>
    <property type="match status" value="1"/>
</dbReference>
<comment type="similarity">
    <text evidence="1">Belongs to the TolB family.</text>
</comment>
<dbReference type="EMBL" id="JARXHW010000012">
    <property type="protein sequence ID" value="MDQ8207277.1"/>
    <property type="molecule type" value="Genomic_DNA"/>
</dbReference>
<sequence length="390" mass="42965">MTPIALQAKAGLLNSPSITSPELQAWQTPKVATVAPSADRHSIHSYFNACPESPDGRHVLYFSSRAPTGEQGDICVVERATGKEHILVIGVSAEDAHRVACQQWSANGRTVAYHDFRDGRWQVAAVDLESGAQRLLAKDRQIGFGSPAADWVPIYGSHWKQGKHRDLEWVHVQTGEIQTALTIGQVLEKYGDSVQHLIGDGPSSIFFPVVSPDGSKVYFKVAQGRGLDDFRATNASKREGKFVYDLEQHKFVGLYGQWGHPSWSPDSKGIFEKGNFLLNLATGKTQNFAIGAPTNHPTMSPSDPIFVTDADISKRKGGKPGEWGIIIGSLDYDEFATIHRFEHVDGAHSWRKPHPHPAFSADGRRIYFNSSTGAWTRLMVLHFPMPPGVH</sequence>
<dbReference type="PANTHER" id="PTHR36842">
    <property type="entry name" value="PROTEIN TOLB HOMOLOG"/>
    <property type="match status" value="1"/>
</dbReference>
<dbReference type="SUPFAM" id="SSF82171">
    <property type="entry name" value="DPP6 N-terminal domain-like"/>
    <property type="match status" value="1"/>
</dbReference>
<dbReference type="Gene3D" id="2.120.10.30">
    <property type="entry name" value="TolB, C-terminal domain"/>
    <property type="match status" value="1"/>
</dbReference>
<proteinExistence type="inferred from homology"/>
<dbReference type="Proteomes" id="UP001225316">
    <property type="component" value="Unassembled WGS sequence"/>
</dbReference>
<gene>
    <name evidence="2" type="ORF">QEH52_07145</name>
</gene>
<dbReference type="InterPro" id="IPR011659">
    <property type="entry name" value="WD40"/>
</dbReference>
<reference evidence="2 3" key="1">
    <citation type="submission" date="2023-04" db="EMBL/GenBank/DDBJ databases">
        <title>A novel bacteria isolated from coastal sediment.</title>
        <authorList>
            <person name="Liu X.-J."/>
            <person name="Du Z.-J."/>
        </authorList>
    </citation>
    <scope>NUCLEOTIDE SEQUENCE [LARGE SCALE GENOMIC DNA]</scope>
    <source>
        <strain evidence="2 3">SDUM461003</strain>
    </source>
</reference>